<accession>A0A3B4EZ28</accession>
<feature type="transmembrane region" description="Helical" evidence="10">
    <location>
        <begin position="358"/>
        <end position="380"/>
    </location>
</feature>
<reference evidence="12" key="1">
    <citation type="submission" date="2023-09" db="UniProtKB">
        <authorList>
            <consortium name="Ensembl"/>
        </authorList>
    </citation>
    <scope>IDENTIFICATION</scope>
</reference>
<evidence type="ECO:0000256" key="2">
    <source>
        <dbReference type="ARBA" id="ARBA00022475"/>
    </source>
</evidence>
<dbReference type="PROSITE" id="PS50156">
    <property type="entry name" value="SSD"/>
    <property type="match status" value="2"/>
</dbReference>
<dbReference type="GeneTree" id="ENSGT00940000158727"/>
<evidence type="ECO:0000256" key="3">
    <source>
        <dbReference type="ARBA" id="ARBA00022692"/>
    </source>
</evidence>
<feature type="transmembrane region" description="Helical" evidence="10">
    <location>
        <begin position="329"/>
        <end position="351"/>
    </location>
</feature>
<dbReference type="Pfam" id="PF02460">
    <property type="entry name" value="Patched"/>
    <property type="match status" value="1"/>
</dbReference>
<evidence type="ECO:0000256" key="10">
    <source>
        <dbReference type="SAM" id="Phobius"/>
    </source>
</evidence>
<evidence type="ECO:0000256" key="1">
    <source>
        <dbReference type="ARBA" id="ARBA00005585"/>
    </source>
</evidence>
<proteinExistence type="inferred from homology"/>
<dbReference type="InterPro" id="IPR051697">
    <property type="entry name" value="Patched_domain-protein"/>
</dbReference>
<feature type="transmembrane region" description="Helical" evidence="10">
    <location>
        <begin position="772"/>
        <end position="794"/>
    </location>
</feature>
<sequence>MGQLTLQAELKLVHGTTTTGNDCLQVGLPFKCLNKESHNGAQHVFVLCIGFLPSILKGPPLCNLYPGFAAMARCRMDCIEKPLQSFFKKMGKSVGSNPWWFLIAPLIVSAALGSGFYFTQDRISNNIEEEFTPFNGPAKTERKYFSEMFPEDDSMFSSLRQTTDGNYATLIATSETNILTVKMLEEILMLDSKIKSMLVEFDKESFKYEGICAKVMKNCISNIILDIIQYNAENINAVTLTFPWYHNGKTNLPLYTSLGGVTQGDTSVVESAKAIQLYYYLKEGNKTKNDLWLESFISLVSNSSSPSLQVSYSTSMSMQWEFEKSPDSVISLFSITYSIAITFSIITCWRLDNVRTKVWVGFCGVLSTSLAVVSGFGLLLLVGQPFVMTAASCPFMILGIGIDDMFIMISCWQKTRVLDSVPKRLGETYKDAAISITITTLTDVLALFLGCITPFGSVQSFCLYAGICLCFCYFYSLTFLGACMALNGQREAENKHWITCIEVPSDAPGKSKAFWLCCTGGRYNKDTEKEETEPISSFFEKFYGPFLTHKVTKVFVFVLYAGYLAASIYGCVILKEGLDTKNLALDDSYIINYYNHEEEHFNEYSFSAMVAIEQQFPYWDKDQRKQLNSCISSFESLKFVNNTMAWFIFFENYAEANNKPISSQEEFLNNLKPFLNFDPFLAQDIQWTPDGKIQASRFFLQTKNNVPMADMMVELRKTAEECSVELLVYHPSFIYFDQYTVILNNTIQTMLTAVIVMLAISLVLIPDPLCSLCVVFAIVSVITGVTGFMSLWGVNLDSISMINLVMCIGFSVDFSAHICYSFVSSPKSDANEKAIEALAILGYPVLQGALSTILGVVVLSVSGSYIFRTFFKIVFLVIVFGLFHGLTFIPVFLTLFGACSKSR</sequence>
<protein>
    <recommendedName>
        <fullName evidence="9">Patched domain-containing protein 3</fullName>
    </recommendedName>
</protein>
<feature type="transmembrane region" description="Helical" evidence="10">
    <location>
        <begin position="835"/>
        <end position="861"/>
    </location>
</feature>
<dbReference type="Gene3D" id="1.20.1640.10">
    <property type="entry name" value="Multidrug efflux transporter AcrB transmembrane domain"/>
    <property type="match status" value="2"/>
</dbReference>
<keyword evidence="4 10" id="KW-1133">Transmembrane helix</keyword>
<feature type="transmembrane region" description="Helical" evidence="10">
    <location>
        <begin position="386"/>
        <end position="412"/>
    </location>
</feature>
<evidence type="ECO:0000256" key="9">
    <source>
        <dbReference type="ARBA" id="ARBA00074262"/>
    </source>
</evidence>
<dbReference type="InterPro" id="IPR000731">
    <property type="entry name" value="SSD"/>
</dbReference>
<organism evidence="12">
    <name type="scientific">Pundamilia nyererei</name>
    <dbReference type="NCBI Taxonomy" id="303518"/>
    <lineage>
        <taxon>Eukaryota</taxon>
        <taxon>Metazoa</taxon>
        <taxon>Chordata</taxon>
        <taxon>Craniata</taxon>
        <taxon>Vertebrata</taxon>
        <taxon>Euteleostomi</taxon>
        <taxon>Actinopterygii</taxon>
        <taxon>Neopterygii</taxon>
        <taxon>Teleostei</taxon>
        <taxon>Neoteleostei</taxon>
        <taxon>Acanthomorphata</taxon>
        <taxon>Ovalentaria</taxon>
        <taxon>Cichlomorphae</taxon>
        <taxon>Cichliformes</taxon>
        <taxon>Cichlidae</taxon>
        <taxon>African cichlids</taxon>
        <taxon>Pseudocrenilabrinae</taxon>
        <taxon>Haplochromini</taxon>
        <taxon>Pundamilia</taxon>
    </lineage>
</organism>
<comment type="function">
    <text evidence="7">May play a role in sperm development or sperm function. However, does not appear to have an essential role in spermatogenesis or male fertility.</text>
</comment>
<evidence type="ECO:0000313" key="12">
    <source>
        <dbReference type="Ensembl" id="ENSPNYP00000002261.1"/>
    </source>
</evidence>
<dbReference type="PANTHER" id="PTHR10796">
    <property type="entry name" value="PATCHED-RELATED"/>
    <property type="match status" value="1"/>
</dbReference>
<evidence type="ECO:0000256" key="7">
    <source>
        <dbReference type="ARBA" id="ARBA00057027"/>
    </source>
</evidence>
<feature type="domain" description="SSD" evidence="11">
    <location>
        <begin position="329"/>
        <end position="486"/>
    </location>
</feature>
<dbReference type="SUPFAM" id="SSF82866">
    <property type="entry name" value="Multidrug efflux transporter AcrB transmembrane domain"/>
    <property type="match status" value="2"/>
</dbReference>
<evidence type="ECO:0000256" key="8">
    <source>
        <dbReference type="ARBA" id="ARBA00060429"/>
    </source>
</evidence>
<comment type="similarity">
    <text evidence="1">Belongs to the patched family.</text>
</comment>
<feature type="transmembrane region" description="Helical" evidence="10">
    <location>
        <begin position="873"/>
        <end position="898"/>
    </location>
</feature>
<feature type="transmembrane region" description="Helical" evidence="10">
    <location>
        <begin position="800"/>
        <end position="823"/>
    </location>
</feature>
<name>A0A3B4EZ28_9CICH</name>
<gene>
    <name evidence="12" type="primary">PTCHD3</name>
</gene>
<evidence type="ECO:0000259" key="11">
    <source>
        <dbReference type="PROSITE" id="PS50156"/>
    </source>
</evidence>
<feature type="transmembrane region" description="Helical" evidence="10">
    <location>
        <begin position="747"/>
        <end position="765"/>
    </location>
</feature>
<evidence type="ECO:0000256" key="6">
    <source>
        <dbReference type="ARBA" id="ARBA00023180"/>
    </source>
</evidence>
<dbReference type="GO" id="GO:0016020">
    <property type="term" value="C:membrane"/>
    <property type="evidence" value="ECO:0007669"/>
    <property type="project" value="InterPro"/>
</dbReference>
<dbReference type="AlphaFoldDB" id="A0A3B4EZ28"/>
<keyword evidence="5 10" id="KW-0472">Membrane</keyword>
<dbReference type="FunFam" id="1.20.1640.10:FF:000013">
    <property type="entry name" value="PaTched Related family"/>
    <property type="match status" value="1"/>
</dbReference>
<dbReference type="GO" id="GO:0097225">
    <property type="term" value="C:sperm midpiece"/>
    <property type="evidence" value="ECO:0007669"/>
    <property type="project" value="UniProtKB-ARBA"/>
</dbReference>
<keyword evidence="6" id="KW-0325">Glycoprotein</keyword>
<keyword evidence="2" id="KW-1003">Cell membrane</keyword>
<dbReference type="Ensembl" id="ENSPNYT00000002318.1">
    <property type="protein sequence ID" value="ENSPNYP00000002261.1"/>
    <property type="gene ID" value="ENSPNYG00000001779.1"/>
</dbReference>
<keyword evidence="3 10" id="KW-0812">Transmembrane</keyword>
<dbReference type="PANTHER" id="PTHR10796:SF60">
    <property type="entry name" value="PATCHED DOMAIN-CONTAINING PROTEIN 3"/>
    <property type="match status" value="1"/>
</dbReference>
<evidence type="ECO:0000256" key="4">
    <source>
        <dbReference type="ARBA" id="ARBA00022989"/>
    </source>
</evidence>
<dbReference type="InterPro" id="IPR003392">
    <property type="entry name" value="PTHD_SSD"/>
</dbReference>
<feature type="transmembrane region" description="Helical" evidence="10">
    <location>
        <begin position="463"/>
        <end position="486"/>
    </location>
</feature>
<comment type="subcellular location">
    <subcellularLocation>
        <location evidence="8">Cell projection</location>
        <location evidence="8">Cilium</location>
        <location evidence="8">Flagellum membrane</location>
        <topology evidence="8">Multi-pass membrane protein</topology>
    </subcellularLocation>
</comment>
<feature type="domain" description="SSD" evidence="11">
    <location>
        <begin position="738"/>
        <end position="895"/>
    </location>
</feature>
<feature type="transmembrane region" description="Helical" evidence="10">
    <location>
        <begin position="554"/>
        <end position="575"/>
    </location>
</feature>
<evidence type="ECO:0000256" key="5">
    <source>
        <dbReference type="ARBA" id="ARBA00023136"/>
    </source>
</evidence>
<feature type="transmembrane region" description="Helical" evidence="10">
    <location>
        <begin position="433"/>
        <end position="457"/>
    </location>
</feature>